<dbReference type="EMBL" id="ML977503">
    <property type="protein sequence ID" value="KAF2130719.1"/>
    <property type="molecule type" value="Genomic_DNA"/>
</dbReference>
<evidence type="ECO:0000313" key="2">
    <source>
        <dbReference type="EMBL" id="KAF2130719.1"/>
    </source>
</evidence>
<organism evidence="2 3">
    <name type="scientific">Dothidotthia symphoricarpi CBS 119687</name>
    <dbReference type="NCBI Taxonomy" id="1392245"/>
    <lineage>
        <taxon>Eukaryota</taxon>
        <taxon>Fungi</taxon>
        <taxon>Dikarya</taxon>
        <taxon>Ascomycota</taxon>
        <taxon>Pezizomycotina</taxon>
        <taxon>Dothideomycetes</taxon>
        <taxon>Pleosporomycetidae</taxon>
        <taxon>Pleosporales</taxon>
        <taxon>Dothidotthiaceae</taxon>
        <taxon>Dothidotthia</taxon>
    </lineage>
</organism>
<feature type="compositionally biased region" description="Pro residues" evidence="1">
    <location>
        <begin position="9"/>
        <end position="24"/>
    </location>
</feature>
<accession>A0A6A6AFN5</accession>
<dbReference type="GeneID" id="54410720"/>
<dbReference type="RefSeq" id="XP_033525106.1">
    <property type="nucleotide sequence ID" value="XM_033670288.1"/>
</dbReference>
<proteinExistence type="predicted"/>
<name>A0A6A6AFN5_9PLEO</name>
<feature type="region of interest" description="Disordered" evidence="1">
    <location>
        <begin position="1"/>
        <end position="36"/>
    </location>
</feature>
<gene>
    <name evidence="2" type="ORF">P153DRAFT_383944</name>
</gene>
<dbReference type="Proteomes" id="UP000799771">
    <property type="component" value="Unassembled WGS sequence"/>
</dbReference>
<reference evidence="2" key="1">
    <citation type="journal article" date="2020" name="Stud. Mycol.">
        <title>101 Dothideomycetes genomes: a test case for predicting lifestyles and emergence of pathogens.</title>
        <authorList>
            <person name="Haridas S."/>
            <person name="Albert R."/>
            <person name="Binder M."/>
            <person name="Bloem J."/>
            <person name="Labutti K."/>
            <person name="Salamov A."/>
            <person name="Andreopoulos B."/>
            <person name="Baker S."/>
            <person name="Barry K."/>
            <person name="Bills G."/>
            <person name="Bluhm B."/>
            <person name="Cannon C."/>
            <person name="Castanera R."/>
            <person name="Culley D."/>
            <person name="Daum C."/>
            <person name="Ezra D."/>
            <person name="Gonzalez J."/>
            <person name="Henrissat B."/>
            <person name="Kuo A."/>
            <person name="Liang C."/>
            <person name="Lipzen A."/>
            <person name="Lutzoni F."/>
            <person name="Magnuson J."/>
            <person name="Mondo S."/>
            <person name="Nolan M."/>
            <person name="Ohm R."/>
            <person name="Pangilinan J."/>
            <person name="Park H.-J."/>
            <person name="Ramirez L."/>
            <person name="Alfaro M."/>
            <person name="Sun H."/>
            <person name="Tritt A."/>
            <person name="Yoshinaga Y."/>
            <person name="Zwiers L.-H."/>
            <person name="Turgeon B."/>
            <person name="Goodwin S."/>
            <person name="Spatafora J."/>
            <person name="Crous P."/>
            <person name="Grigoriev I."/>
        </authorList>
    </citation>
    <scope>NUCLEOTIDE SEQUENCE</scope>
    <source>
        <strain evidence="2">CBS 119687</strain>
    </source>
</reference>
<dbReference type="AlphaFoldDB" id="A0A6A6AFN5"/>
<protein>
    <submittedName>
        <fullName evidence="2">Uncharacterized protein</fullName>
    </submittedName>
</protein>
<evidence type="ECO:0000313" key="3">
    <source>
        <dbReference type="Proteomes" id="UP000799771"/>
    </source>
</evidence>
<keyword evidence="3" id="KW-1185">Reference proteome</keyword>
<evidence type="ECO:0000256" key="1">
    <source>
        <dbReference type="SAM" id="MobiDB-lite"/>
    </source>
</evidence>
<feature type="region of interest" description="Disordered" evidence="1">
    <location>
        <begin position="72"/>
        <end position="91"/>
    </location>
</feature>
<sequence>MTQTTTPTSSPPANPEITPTPTPHKPTHQHQATATANTFRSVNVAHTINPADGKTWACDRGCVFESFVEGGRMGGEVGEGEEEEEEEEGGWRRGRWLGWFCGG</sequence>
<feature type="compositionally biased region" description="Acidic residues" evidence="1">
    <location>
        <begin position="78"/>
        <end position="88"/>
    </location>
</feature>